<feature type="transmembrane region" description="Helical" evidence="5">
    <location>
        <begin position="371"/>
        <end position="389"/>
    </location>
</feature>
<reference evidence="7 8" key="1">
    <citation type="journal article" date="2011" name="Proc. Natl. Acad. Sci. U.S.A.">
        <title>Evolutionary erosion of yeast sex chromosomes by mating-type switching accidents.</title>
        <authorList>
            <person name="Gordon J.L."/>
            <person name="Armisen D."/>
            <person name="Proux-Wera E."/>
            <person name="Oheigeartaigh S.S."/>
            <person name="Byrne K.P."/>
            <person name="Wolfe K.H."/>
        </authorList>
    </citation>
    <scope>NUCLEOTIDE SEQUENCE [LARGE SCALE GENOMIC DNA]</scope>
    <source>
        <strain evidence="8">ATCC 76901 / BCRC 22586 / CBS 4309 / NBRC 1992 / NRRL Y-12630</strain>
    </source>
</reference>
<dbReference type="InterPro" id="IPR036259">
    <property type="entry name" value="MFS_trans_sf"/>
</dbReference>
<evidence type="ECO:0000313" key="8">
    <source>
        <dbReference type="Proteomes" id="UP000001640"/>
    </source>
</evidence>
<feature type="transmembrane region" description="Helical" evidence="5">
    <location>
        <begin position="474"/>
        <end position="495"/>
    </location>
</feature>
<dbReference type="SUPFAM" id="SSF103473">
    <property type="entry name" value="MFS general substrate transporter"/>
    <property type="match status" value="1"/>
</dbReference>
<feature type="transmembrane region" description="Helical" evidence="5">
    <location>
        <begin position="135"/>
        <end position="159"/>
    </location>
</feature>
<dbReference type="Pfam" id="PF07690">
    <property type="entry name" value="MFS_1"/>
    <property type="match status" value="1"/>
</dbReference>
<dbReference type="PANTHER" id="PTHR42718:SF14">
    <property type="entry name" value="AMINOTRIAZOLE RESISTANCE PROTEIN"/>
    <property type="match status" value="1"/>
</dbReference>
<dbReference type="EMBL" id="HE576754">
    <property type="protein sequence ID" value="CCC69030.1"/>
    <property type="molecule type" value="Genomic_DNA"/>
</dbReference>
<dbReference type="InterPro" id="IPR011701">
    <property type="entry name" value="MFS"/>
</dbReference>
<evidence type="ECO:0000256" key="2">
    <source>
        <dbReference type="ARBA" id="ARBA00022692"/>
    </source>
</evidence>
<dbReference type="FunFam" id="1.20.1250.20:FF:000397">
    <property type="entry name" value="Aminotriazole resistance protein"/>
    <property type="match status" value="1"/>
</dbReference>
<dbReference type="Proteomes" id="UP000001640">
    <property type="component" value="Chromosome 3"/>
</dbReference>
<feature type="transmembrane region" description="Helical" evidence="5">
    <location>
        <begin position="306"/>
        <end position="328"/>
    </location>
</feature>
<accession>G0VC23</accession>
<dbReference type="KEGG" id="ncs:NCAS_0C00400"/>
<dbReference type="GO" id="GO:0016020">
    <property type="term" value="C:membrane"/>
    <property type="evidence" value="ECO:0007669"/>
    <property type="project" value="UniProtKB-SubCell"/>
</dbReference>
<organism evidence="7 8">
    <name type="scientific">Naumovozyma castellii</name>
    <name type="common">Yeast</name>
    <name type="synonym">Saccharomyces castellii</name>
    <dbReference type="NCBI Taxonomy" id="27288"/>
    <lineage>
        <taxon>Eukaryota</taxon>
        <taxon>Fungi</taxon>
        <taxon>Dikarya</taxon>
        <taxon>Ascomycota</taxon>
        <taxon>Saccharomycotina</taxon>
        <taxon>Saccharomycetes</taxon>
        <taxon>Saccharomycetales</taxon>
        <taxon>Saccharomycetaceae</taxon>
        <taxon>Naumovozyma</taxon>
    </lineage>
</organism>
<keyword evidence="2 5" id="KW-0812">Transmembrane</keyword>
<feature type="transmembrane region" description="Helical" evidence="5">
    <location>
        <begin position="81"/>
        <end position="98"/>
    </location>
</feature>
<evidence type="ECO:0000256" key="1">
    <source>
        <dbReference type="ARBA" id="ARBA00004141"/>
    </source>
</evidence>
<feature type="transmembrane region" description="Helical" evidence="5">
    <location>
        <begin position="110"/>
        <end position="129"/>
    </location>
</feature>
<comment type="subcellular location">
    <subcellularLocation>
        <location evidence="1">Membrane</location>
        <topology evidence="1">Multi-pass membrane protein</topology>
    </subcellularLocation>
</comment>
<dbReference type="eggNOG" id="KOG0254">
    <property type="taxonomic scope" value="Eukaryota"/>
</dbReference>
<dbReference type="PROSITE" id="PS50850">
    <property type="entry name" value="MFS"/>
    <property type="match status" value="1"/>
</dbReference>
<feature type="domain" description="Major facilitator superfamily (MFS) profile" evidence="6">
    <location>
        <begin position="43"/>
        <end position="497"/>
    </location>
</feature>
<dbReference type="GO" id="GO:0022857">
    <property type="term" value="F:transmembrane transporter activity"/>
    <property type="evidence" value="ECO:0007669"/>
    <property type="project" value="InterPro"/>
</dbReference>
<feature type="transmembrane region" description="Helical" evidence="5">
    <location>
        <begin position="204"/>
        <end position="224"/>
    </location>
</feature>
<dbReference type="HOGENOM" id="CLU_000960_27_4_1"/>
<dbReference type="InParanoid" id="G0VC23"/>
<protein>
    <recommendedName>
        <fullName evidence="6">Major facilitator superfamily (MFS) profile domain-containing protein</fullName>
    </recommendedName>
</protein>
<feature type="transmembrane region" description="Helical" evidence="5">
    <location>
        <begin position="401"/>
        <end position="422"/>
    </location>
</feature>
<dbReference type="FunCoup" id="G0VC23">
    <property type="interactions" value="9"/>
</dbReference>
<dbReference type="CDD" id="cd17476">
    <property type="entry name" value="MFS_Amf1_MDR_like"/>
    <property type="match status" value="1"/>
</dbReference>
<reference key="2">
    <citation type="submission" date="2011-08" db="EMBL/GenBank/DDBJ databases">
        <title>Genome sequence of Naumovozyma castellii.</title>
        <authorList>
            <person name="Gordon J.L."/>
            <person name="Armisen D."/>
            <person name="Proux-Wera E."/>
            <person name="OhEigeartaigh S.S."/>
            <person name="Byrne K.P."/>
            <person name="Wolfe K.H."/>
        </authorList>
    </citation>
    <scope>NUCLEOTIDE SEQUENCE</scope>
    <source>
        <strain>Type strain:CBS 4309</strain>
    </source>
</reference>
<dbReference type="RefSeq" id="XP_003675399.1">
    <property type="nucleotide sequence ID" value="XM_003675351.1"/>
</dbReference>
<dbReference type="AlphaFoldDB" id="G0VC23"/>
<dbReference type="PANTHER" id="PTHR42718">
    <property type="entry name" value="MAJOR FACILITATOR SUPERFAMILY MULTIDRUG TRANSPORTER MFSC"/>
    <property type="match status" value="1"/>
</dbReference>
<evidence type="ECO:0000256" key="5">
    <source>
        <dbReference type="SAM" id="Phobius"/>
    </source>
</evidence>
<dbReference type="Gene3D" id="1.20.1250.20">
    <property type="entry name" value="MFS general substrate transporter like domains"/>
    <property type="match status" value="2"/>
</dbReference>
<dbReference type="GeneID" id="96902616"/>
<sequence>MENKEPIVSSSQKKTLSCDSLLENSTPWQNEQYFQSHLKEYFFIFTCMFANLLNQAGQTQVLSTMNVISESFHSDVGTQTWLMASFPLVSGSFILISGRIGDIYGLKKTMIGGYIFMIIWTLLCGFADYTHSDTFFIVCRAFQGLGISFILPNIMGLVGNIYKVGTLRKNIVISLIGITAPTGACMGALWGGLIATESSRQWPWIFYAYALAAFVNLIMAIYSVPENVPTNVHNFAMDWMGAIIGVVGLILFNFVWNQGPVNGWAKPYIIVLLIISIIFLVAFIIYELKFPISPLLPREVTKNGQILTILGILFLGWGSFGIWTFYYYAFQLNLRNYSPLWAGATHFMFIIWGSIAAFIVGFTINRVGPAVLLFFSALGFTMGSLMLSVTPIHQTYWRMNVGMQIILSFGMDLSFPASSIILSDHLPMQYQGMAGSLVNTIINYSTSLCLGMGTTVERQINKTGEELLRGYRSALYLAVGLGGLGACVAFLNLCYDLWRKRKSRLDDIRSLNTNDSA</sequence>
<evidence type="ECO:0000256" key="3">
    <source>
        <dbReference type="ARBA" id="ARBA00022989"/>
    </source>
</evidence>
<feature type="transmembrane region" description="Helical" evidence="5">
    <location>
        <begin position="340"/>
        <end position="364"/>
    </location>
</feature>
<feature type="transmembrane region" description="Helical" evidence="5">
    <location>
        <begin position="171"/>
        <end position="192"/>
    </location>
</feature>
<dbReference type="OMA" id="VIMAWGM"/>
<evidence type="ECO:0000313" key="7">
    <source>
        <dbReference type="EMBL" id="CCC69030.1"/>
    </source>
</evidence>
<proteinExistence type="predicted"/>
<evidence type="ECO:0000259" key="6">
    <source>
        <dbReference type="PROSITE" id="PS50850"/>
    </source>
</evidence>
<keyword evidence="8" id="KW-1185">Reference proteome</keyword>
<feature type="transmembrane region" description="Helical" evidence="5">
    <location>
        <begin position="268"/>
        <end position="286"/>
    </location>
</feature>
<feature type="transmembrane region" description="Helical" evidence="5">
    <location>
        <begin position="236"/>
        <end position="256"/>
    </location>
</feature>
<evidence type="ECO:0000256" key="4">
    <source>
        <dbReference type="ARBA" id="ARBA00023136"/>
    </source>
</evidence>
<dbReference type="InterPro" id="IPR020846">
    <property type="entry name" value="MFS_dom"/>
</dbReference>
<name>G0VC23_NAUCA</name>
<keyword evidence="4 5" id="KW-0472">Membrane</keyword>
<gene>
    <name evidence="7" type="primary">NCAS0C00400</name>
    <name evidence="7" type="ordered locus">NCAS_0C00400</name>
</gene>
<dbReference type="OrthoDB" id="2130629at2759"/>
<keyword evidence="3 5" id="KW-1133">Transmembrane helix</keyword>